<accession>A0A0A9GUY3</accession>
<protein>
    <submittedName>
        <fullName evidence="1">Uncharacterized protein</fullName>
    </submittedName>
</protein>
<dbReference type="AlphaFoldDB" id="A0A0A9GUY3"/>
<evidence type="ECO:0000313" key="1">
    <source>
        <dbReference type="EMBL" id="JAE26371.1"/>
    </source>
</evidence>
<reference evidence="1" key="2">
    <citation type="journal article" date="2015" name="Data Brief">
        <title>Shoot transcriptome of the giant reed, Arundo donax.</title>
        <authorList>
            <person name="Barrero R.A."/>
            <person name="Guerrero F.D."/>
            <person name="Moolhuijzen P."/>
            <person name="Goolsby J.A."/>
            <person name="Tidwell J."/>
            <person name="Bellgard S.E."/>
            <person name="Bellgard M.I."/>
        </authorList>
    </citation>
    <scope>NUCLEOTIDE SEQUENCE</scope>
    <source>
        <tissue evidence="1">Shoot tissue taken approximately 20 cm above the soil surface</tissue>
    </source>
</reference>
<organism evidence="1">
    <name type="scientific">Arundo donax</name>
    <name type="common">Giant reed</name>
    <name type="synonym">Donax arundinaceus</name>
    <dbReference type="NCBI Taxonomy" id="35708"/>
    <lineage>
        <taxon>Eukaryota</taxon>
        <taxon>Viridiplantae</taxon>
        <taxon>Streptophyta</taxon>
        <taxon>Embryophyta</taxon>
        <taxon>Tracheophyta</taxon>
        <taxon>Spermatophyta</taxon>
        <taxon>Magnoliopsida</taxon>
        <taxon>Liliopsida</taxon>
        <taxon>Poales</taxon>
        <taxon>Poaceae</taxon>
        <taxon>PACMAD clade</taxon>
        <taxon>Arundinoideae</taxon>
        <taxon>Arundineae</taxon>
        <taxon>Arundo</taxon>
    </lineage>
</organism>
<proteinExistence type="predicted"/>
<reference evidence="1" key="1">
    <citation type="submission" date="2014-09" db="EMBL/GenBank/DDBJ databases">
        <authorList>
            <person name="Magalhaes I.L.F."/>
            <person name="Oliveira U."/>
            <person name="Santos F.R."/>
            <person name="Vidigal T.H.D.A."/>
            <person name="Brescovit A.D."/>
            <person name="Santos A.J."/>
        </authorList>
    </citation>
    <scope>NUCLEOTIDE SEQUENCE</scope>
    <source>
        <tissue evidence="1">Shoot tissue taken approximately 20 cm above the soil surface</tissue>
    </source>
</reference>
<dbReference type="EMBL" id="GBRH01171525">
    <property type="protein sequence ID" value="JAE26371.1"/>
    <property type="molecule type" value="Transcribed_RNA"/>
</dbReference>
<sequence>MSMNLLAIRALVVTRLKQQNLCFVPLLLTVPEIELVRRLPLVVLSWCLFKCYTETVVK</sequence>
<name>A0A0A9GUY3_ARUDO</name>